<evidence type="ECO:0000313" key="2">
    <source>
        <dbReference type="EMBL" id="KAJ7036723.1"/>
    </source>
</evidence>
<keyword evidence="3" id="KW-1185">Reference proteome</keyword>
<feature type="compositionally biased region" description="Low complexity" evidence="1">
    <location>
        <begin position="25"/>
        <end position="42"/>
    </location>
</feature>
<reference evidence="2" key="1">
    <citation type="submission" date="2023-03" db="EMBL/GenBank/DDBJ databases">
        <title>Massive genome expansion in bonnet fungi (Mycena s.s.) driven by repeated elements and novel gene families across ecological guilds.</title>
        <authorList>
            <consortium name="Lawrence Berkeley National Laboratory"/>
            <person name="Harder C.B."/>
            <person name="Miyauchi S."/>
            <person name="Viragh M."/>
            <person name="Kuo A."/>
            <person name="Thoen E."/>
            <person name="Andreopoulos B."/>
            <person name="Lu D."/>
            <person name="Skrede I."/>
            <person name="Drula E."/>
            <person name="Henrissat B."/>
            <person name="Morin E."/>
            <person name="Kohler A."/>
            <person name="Barry K."/>
            <person name="LaButti K."/>
            <person name="Morin E."/>
            <person name="Salamov A."/>
            <person name="Lipzen A."/>
            <person name="Mereny Z."/>
            <person name="Hegedus B."/>
            <person name="Baldrian P."/>
            <person name="Stursova M."/>
            <person name="Weitz H."/>
            <person name="Taylor A."/>
            <person name="Grigoriev I.V."/>
            <person name="Nagy L.G."/>
            <person name="Martin F."/>
            <person name="Kauserud H."/>
        </authorList>
    </citation>
    <scope>NUCLEOTIDE SEQUENCE</scope>
    <source>
        <strain evidence="2">CBHHK200</strain>
    </source>
</reference>
<organism evidence="2 3">
    <name type="scientific">Mycena alexandri</name>
    <dbReference type="NCBI Taxonomy" id="1745969"/>
    <lineage>
        <taxon>Eukaryota</taxon>
        <taxon>Fungi</taxon>
        <taxon>Dikarya</taxon>
        <taxon>Basidiomycota</taxon>
        <taxon>Agaricomycotina</taxon>
        <taxon>Agaricomycetes</taxon>
        <taxon>Agaricomycetidae</taxon>
        <taxon>Agaricales</taxon>
        <taxon>Marasmiineae</taxon>
        <taxon>Mycenaceae</taxon>
        <taxon>Mycena</taxon>
    </lineage>
</organism>
<dbReference type="AlphaFoldDB" id="A0AAD6T2I5"/>
<evidence type="ECO:0000256" key="1">
    <source>
        <dbReference type="SAM" id="MobiDB-lite"/>
    </source>
</evidence>
<evidence type="ECO:0000313" key="3">
    <source>
        <dbReference type="Proteomes" id="UP001218188"/>
    </source>
</evidence>
<gene>
    <name evidence="2" type="ORF">C8F04DRAFT_1181073</name>
</gene>
<accession>A0AAD6T2I5</accession>
<protein>
    <submittedName>
        <fullName evidence="2">Uncharacterized protein</fullName>
    </submittedName>
</protein>
<comment type="caution">
    <text evidence="2">The sequence shown here is derived from an EMBL/GenBank/DDBJ whole genome shotgun (WGS) entry which is preliminary data.</text>
</comment>
<feature type="region of interest" description="Disordered" evidence="1">
    <location>
        <begin position="1"/>
        <end position="42"/>
    </location>
</feature>
<sequence length="424" mass="45753">MKRSTKIYPRTPRTTSRKAWDERAPFGVGVAPPAPRTYPTAPRKVWDERVRFSVGIAAPAPRIQRTFGPTSALGPTQRCPASSEANAFDLALASLARSEVASALGPTQRRPASFEANASALASALLPPLRASTLGPTQQPPASSEANAFDLASASRLQCQVLRRTHSIWRWHRCPRAEDPPDDAPQGLGRTRSIWRWHRCPRAENPMSPATNIYPRTPRTTPRKVWDERIRFGVGIAAPALRTPRTTPRKVWDERVRFSVGIAAPAPRIQRTFGPTSALGPTQRCPASSEANAFDLALASLARSEVASALGPTQRRPASFEANASALASALLPPLRAPRKVWDERVRFSVGIAAPAPRIQRTFGPTSALGPTQRCPASSEANAFDLALASLAPLRAPALGPTQRRPASFEANAFALASASLPPR</sequence>
<dbReference type="EMBL" id="JARJCM010000041">
    <property type="protein sequence ID" value="KAJ7036723.1"/>
    <property type="molecule type" value="Genomic_DNA"/>
</dbReference>
<proteinExistence type="predicted"/>
<dbReference type="Proteomes" id="UP001218188">
    <property type="component" value="Unassembled WGS sequence"/>
</dbReference>
<name>A0AAD6T2I5_9AGAR</name>